<protein>
    <submittedName>
        <fullName evidence="1">DUF1684 domain-containing protein</fullName>
    </submittedName>
</protein>
<dbReference type="PANTHER" id="PTHR41913:SF1">
    <property type="entry name" value="DUF1684 DOMAIN-CONTAINING PROTEIN"/>
    <property type="match status" value="1"/>
</dbReference>
<accession>A0ABW6I588</accession>
<dbReference type="InterPro" id="IPR012467">
    <property type="entry name" value="DUF1684"/>
</dbReference>
<dbReference type="EMBL" id="JBHZPY010000003">
    <property type="protein sequence ID" value="MFE3870734.1"/>
    <property type="molecule type" value="Genomic_DNA"/>
</dbReference>
<organism evidence="1 2">
    <name type="scientific">Flavobacterium zhoui</name>
    <dbReference type="NCBI Taxonomy" id="3230414"/>
    <lineage>
        <taxon>Bacteria</taxon>
        <taxon>Pseudomonadati</taxon>
        <taxon>Bacteroidota</taxon>
        <taxon>Flavobacteriia</taxon>
        <taxon>Flavobacteriales</taxon>
        <taxon>Flavobacteriaceae</taxon>
        <taxon>Flavobacterium</taxon>
    </lineage>
</organism>
<keyword evidence="2" id="KW-1185">Reference proteome</keyword>
<sequence length="212" mass="24560">MLLKAESQKDINMRTLFTLFLLVQLNFGFGQEKFDVSAVAKFQTVINAEYADAKTSPLSAEDLAVFKTLDFYPINEKFFVIAKFVRTENEKPFEMKTTGERKPMYVKYGEAYFVLEGKDFKLNIYKNIELSKKKEYEDYLFLPFSDLTCGNESYIGGKYIDMKVPKGETMVIDFNTSYNPYCAYSHKYSCPKVPLENDLNIEIKAGVKKFHN</sequence>
<dbReference type="Proteomes" id="UP001600107">
    <property type="component" value="Unassembled WGS sequence"/>
</dbReference>
<dbReference type="PANTHER" id="PTHR41913">
    <property type="entry name" value="DUF1684 DOMAIN-CONTAINING PROTEIN"/>
    <property type="match status" value="1"/>
</dbReference>
<dbReference type="RefSeq" id="WP_379850799.1">
    <property type="nucleotide sequence ID" value="NZ_JBHZPY010000003.1"/>
</dbReference>
<dbReference type="Pfam" id="PF07920">
    <property type="entry name" value="DUF1684"/>
    <property type="match status" value="1"/>
</dbReference>
<name>A0ABW6I588_9FLAO</name>
<evidence type="ECO:0000313" key="2">
    <source>
        <dbReference type="Proteomes" id="UP001600107"/>
    </source>
</evidence>
<gene>
    <name evidence="1" type="ORF">ACFX5F_05815</name>
</gene>
<comment type="caution">
    <text evidence="1">The sequence shown here is derived from an EMBL/GenBank/DDBJ whole genome shotgun (WGS) entry which is preliminary data.</text>
</comment>
<proteinExistence type="predicted"/>
<reference evidence="1 2" key="1">
    <citation type="submission" date="2024-06" db="EMBL/GenBank/DDBJ databases">
        <title>Flavobacterium spp. isolated from glacier.</title>
        <authorList>
            <person name="Han D."/>
        </authorList>
    </citation>
    <scope>NUCLEOTIDE SEQUENCE [LARGE SCALE GENOMIC DNA]</scope>
    <source>
        <strain evidence="1 2">ZS1P70</strain>
    </source>
</reference>
<evidence type="ECO:0000313" key="1">
    <source>
        <dbReference type="EMBL" id="MFE3870734.1"/>
    </source>
</evidence>